<name>A0A6A5FV59_CAERE</name>
<evidence type="ECO:0000313" key="1">
    <source>
        <dbReference type="EMBL" id="KAF1746423.1"/>
    </source>
</evidence>
<gene>
    <name evidence="1" type="ORF">GCK72_022878</name>
</gene>
<sequence>MALPTNLFNAPKTFWNLIDMIFHKTIPENAVTVIQNSMYANVEELDVYCDGEEDFSIRLKFSHEAETKVIQAGRILDNRDYRWFDGEMTETEMFDGRLTFSLSTKREINLKNIKCILKHIVGFFEIQKIILTSDANVMDIFTFETRQKLLKVILKNQELSPYDARYMLEDSNINVLILENVKVKTNGSPSTYTVKPDKVVLKNAPWFSCDSLHKIRCISFKLDLDNTSDNIPELYHLRHFIYSWGEGKLSTLDRMKLVLPVEFFKKNSDYADNIIGRLEDDDSFSFVKVKTTDDRKKCTFYGKNHQMKEGELTFGDRIFNDRTFLFRLTGYML</sequence>
<evidence type="ECO:0000313" key="2">
    <source>
        <dbReference type="Proteomes" id="UP000483820"/>
    </source>
</evidence>
<comment type="caution">
    <text evidence="1">The sequence shown here is derived from an EMBL/GenBank/DDBJ whole genome shotgun (WGS) entry which is preliminary data.</text>
</comment>
<dbReference type="CTD" id="9798549"/>
<dbReference type="Proteomes" id="UP000483820">
    <property type="component" value="Chromosome X"/>
</dbReference>
<protein>
    <submittedName>
        <fullName evidence="1">Uncharacterized protein</fullName>
    </submittedName>
</protein>
<proteinExistence type="predicted"/>
<dbReference type="GeneID" id="9798549"/>
<organism evidence="1 2">
    <name type="scientific">Caenorhabditis remanei</name>
    <name type="common">Caenorhabditis vulgaris</name>
    <dbReference type="NCBI Taxonomy" id="31234"/>
    <lineage>
        <taxon>Eukaryota</taxon>
        <taxon>Metazoa</taxon>
        <taxon>Ecdysozoa</taxon>
        <taxon>Nematoda</taxon>
        <taxon>Chromadorea</taxon>
        <taxon>Rhabditida</taxon>
        <taxon>Rhabditina</taxon>
        <taxon>Rhabditomorpha</taxon>
        <taxon>Rhabditoidea</taxon>
        <taxon>Rhabditidae</taxon>
        <taxon>Peloderinae</taxon>
        <taxon>Caenorhabditis</taxon>
    </lineage>
</organism>
<reference evidence="1 2" key="1">
    <citation type="submission" date="2019-12" db="EMBL/GenBank/DDBJ databases">
        <title>Chromosome-level assembly of the Caenorhabditis remanei genome.</title>
        <authorList>
            <person name="Teterina A.A."/>
            <person name="Willis J.H."/>
            <person name="Phillips P.C."/>
        </authorList>
    </citation>
    <scope>NUCLEOTIDE SEQUENCE [LARGE SCALE GENOMIC DNA]</scope>
    <source>
        <strain evidence="1 2">PX506</strain>
        <tissue evidence="1">Whole organism</tissue>
    </source>
</reference>
<dbReference type="KEGG" id="crq:GCK72_022878"/>
<dbReference type="AlphaFoldDB" id="A0A6A5FV59"/>
<accession>A0A6A5FV59</accession>
<dbReference type="EMBL" id="WUAV01000006">
    <property type="protein sequence ID" value="KAF1746423.1"/>
    <property type="molecule type" value="Genomic_DNA"/>
</dbReference>
<dbReference type="RefSeq" id="XP_003102947.2">
    <property type="nucleotide sequence ID" value="XM_003102899.2"/>
</dbReference>